<proteinExistence type="predicted"/>
<keyword evidence="1" id="KW-0812">Transmembrane</keyword>
<sequence>ACSPIMDNCLVAVSDSHIEGTVSRCFALRLAIKGNSACHPQGGVAEEAEQEPTYALTLRSFVDVDFFAYNSWSLEWGCGPGSFFFLTACFLHFLLYSAAALALLAFGFYGILALLPWTLPQSRASALLLTSGALGLKILASAV</sequence>
<protein>
    <submittedName>
        <fullName evidence="2">Uncharacterized protein</fullName>
    </submittedName>
</protein>
<evidence type="ECO:0000313" key="3">
    <source>
        <dbReference type="Proteomes" id="UP000626109"/>
    </source>
</evidence>
<dbReference type="AlphaFoldDB" id="A0A813JZK6"/>
<comment type="caution">
    <text evidence="2">The sequence shown here is derived from an EMBL/GenBank/DDBJ whole genome shotgun (WGS) entry which is preliminary data.</text>
</comment>
<dbReference type="Proteomes" id="UP000626109">
    <property type="component" value="Unassembled WGS sequence"/>
</dbReference>
<feature type="non-terminal residue" evidence="2">
    <location>
        <position position="1"/>
    </location>
</feature>
<organism evidence="2 3">
    <name type="scientific">Polarella glacialis</name>
    <name type="common">Dinoflagellate</name>
    <dbReference type="NCBI Taxonomy" id="89957"/>
    <lineage>
        <taxon>Eukaryota</taxon>
        <taxon>Sar</taxon>
        <taxon>Alveolata</taxon>
        <taxon>Dinophyceae</taxon>
        <taxon>Suessiales</taxon>
        <taxon>Suessiaceae</taxon>
        <taxon>Polarella</taxon>
    </lineage>
</organism>
<dbReference type="EMBL" id="CAJNNW010027358">
    <property type="protein sequence ID" value="CAE8691017.1"/>
    <property type="molecule type" value="Genomic_DNA"/>
</dbReference>
<keyword evidence="1" id="KW-0472">Membrane</keyword>
<keyword evidence="1" id="KW-1133">Transmembrane helix</keyword>
<evidence type="ECO:0000313" key="2">
    <source>
        <dbReference type="EMBL" id="CAE8691017.1"/>
    </source>
</evidence>
<name>A0A813JZK6_POLGL</name>
<feature type="non-terminal residue" evidence="2">
    <location>
        <position position="143"/>
    </location>
</feature>
<evidence type="ECO:0000256" key="1">
    <source>
        <dbReference type="SAM" id="Phobius"/>
    </source>
</evidence>
<reference evidence="2" key="1">
    <citation type="submission" date="2021-02" db="EMBL/GenBank/DDBJ databases">
        <authorList>
            <person name="Dougan E. K."/>
            <person name="Rhodes N."/>
            <person name="Thang M."/>
            <person name="Chan C."/>
        </authorList>
    </citation>
    <scope>NUCLEOTIDE SEQUENCE</scope>
</reference>
<accession>A0A813JZK6</accession>
<gene>
    <name evidence="2" type="ORF">PGLA2088_LOCUS27212</name>
</gene>
<feature type="transmembrane region" description="Helical" evidence="1">
    <location>
        <begin position="83"/>
        <end position="112"/>
    </location>
</feature>